<dbReference type="KEGG" id="uru:DSM104443_03561"/>
<dbReference type="AlphaFoldDB" id="A0A6M4GZK2"/>
<feature type="domain" description="Phasin" evidence="1">
    <location>
        <begin position="6"/>
        <end position="103"/>
    </location>
</feature>
<dbReference type="RefSeq" id="WP_171094715.1">
    <property type="nucleotide sequence ID" value="NZ_CP053069.1"/>
</dbReference>
<protein>
    <recommendedName>
        <fullName evidence="1">Phasin domain-containing protein</fullName>
    </recommendedName>
</protein>
<evidence type="ECO:0000259" key="1">
    <source>
        <dbReference type="Pfam" id="PF09361"/>
    </source>
</evidence>
<organism evidence="2 3">
    <name type="scientific">Usitatibacter rugosus</name>
    <dbReference type="NCBI Taxonomy" id="2732067"/>
    <lineage>
        <taxon>Bacteria</taxon>
        <taxon>Pseudomonadati</taxon>
        <taxon>Pseudomonadota</taxon>
        <taxon>Betaproteobacteria</taxon>
        <taxon>Nitrosomonadales</taxon>
        <taxon>Usitatibacteraceae</taxon>
        <taxon>Usitatibacter</taxon>
    </lineage>
</organism>
<dbReference type="EMBL" id="CP053069">
    <property type="protein sequence ID" value="QJR12475.1"/>
    <property type="molecule type" value="Genomic_DNA"/>
</dbReference>
<dbReference type="InterPro" id="IPR010127">
    <property type="entry name" value="Phasin_subfam-1"/>
</dbReference>
<evidence type="ECO:0000313" key="2">
    <source>
        <dbReference type="EMBL" id="QJR12475.1"/>
    </source>
</evidence>
<reference evidence="2 3" key="1">
    <citation type="submission" date="2020-04" db="EMBL/GenBank/DDBJ databases">
        <title>Usitatibacter rugosus gen. nov., sp. nov. and Usitatibacter palustris sp. nov., novel members of Usitatibacteraceae fam. nov. within the order Nitrosomonadales isolated from soil.</title>
        <authorList>
            <person name="Huber K.J."/>
            <person name="Neumann-Schaal M."/>
            <person name="Geppert A."/>
            <person name="Luckner M."/>
            <person name="Wanner G."/>
            <person name="Overmann J."/>
        </authorList>
    </citation>
    <scope>NUCLEOTIDE SEQUENCE [LARGE SCALE GENOMIC DNA]</scope>
    <source>
        <strain evidence="2 3">0125_3</strain>
    </source>
</reference>
<dbReference type="Pfam" id="PF09361">
    <property type="entry name" value="Phasin_2"/>
    <property type="match status" value="1"/>
</dbReference>
<evidence type="ECO:0000313" key="3">
    <source>
        <dbReference type="Proteomes" id="UP000501534"/>
    </source>
</evidence>
<dbReference type="NCBIfam" id="TIGR01841">
    <property type="entry name" value="phasin"/>
    <property type="match status" value="1"/>
</dbReference>
<proteinExistence type="predicted"/>
<keyword evidence="3" id="KW-1185">Reference proteome</keyword>
<name>A0A6M4GZK2_9PROT</name>
<dbReference type="Proteomes" id="UP000501534">
    <property type="component" value="Chromosome"/>
</dbReference>
<dbReference type="InterPro" id="IPR018968">
    <property type="entry name" value="Phasin"/>
</dbReference>
<sequence length="183" mass="19555">MFKIDQVTAANEAAIDQFAYFAKLSVANAEKLAELGLTSARESVEFATSHAQSLAGARDVQEIFAINSQAVEPAMKRAYALSRSAFEAASETGDEFKRAFEKQGAEYNQAAVAALEEAFKYAPAGSETVIGNVKSAFAAAQSAYDNAVSMNKTFYDNVGRAVEQNVATVKKATTKATAKSKRK</sequence>
<gene>
    <name evidence="2" type="ORF">DSM104443_03561</name>
</gene>
<accession>A0A6M4GZK2</accession>